<sequence>MMEVGSTLHPHPLPDSHHRKIELQSAQDLTYLQSNLIASARQKLDLHFPPSAAQQQPRKAHPATVISLDGVKPVVQALQPAQQVPSNCNVDEIEEQEDPMRASVRAYVDAFISRIYTSASHSITVNGLDVTSLPPTTLSTKHPTPFLATDTPGSSRPKEEKEGVDFSYEAHDTRLQTKVADLYAELESLTVQVGQLRRLAPKQGAEVLGQLSNEIMREEDEEFEREIAKLKHEVAENDGTGALPLNPLPDGWFQDRRAMYERGTNELAALAGLAGPREDASASTGNGPSLTETVGRVQRARTVAMEFE</sequence>
<reference evidence="2 3" key="1">
    <citation type="submission" date="2015-01" db="EMBL/GenBank/DDBJ databases">
        <title>The Genome Sequence of Capronia semiimmersa CBS27337.</title>
        <authorList>
            <consortium name="The Broad Institute Genomics Platform"/>
            <person name="Cuomo C."/>
            <person name="de Hoog S."/>
            <person name="Gorbushina A."/>
            <person name="Stielow B."/>
            <person name="Teixiera M."/>
            <person name="Abouelleil A."/>
            <person name="Chapman S.B."/>
            <person name="Priest M."/>
            <person name="Young S.K."/>
            <person name="Wortman J."/>
            <person name="Nusbaum C."/>
            <person name="Birren B."/>
        </authorList>
    </citation>
    <scope>NUCLEOTIDE SEQUENCE [LARGE SCALE GENOMIC DNA]</scope>
    <source>
        <strain evidence="2 3">CBS 27337</strain>
    </source>
</reference>
<dbReference type="STRING" id="5601.A0A0D2GAM6"/>
<dbReference type="EMBL" id="KN846958">
    <property type="protein sequence ID" value="KIW69009.1"/>
    <property type="molecule type" value="Genomic_DNA"/>
</dbReference>
<accession>A0A0D2GAM6</accession>
<gene>
    <name evidence="2" type="ORF">PV04_04913</name>
</gene>
<dbReference type="PANTHER" id="PTHR31749:SF3">
    <property type="entry name" value="KINETOCHORE-ASSOCIATED PROTEIN NSL1 HOMOLOG"/>
    <property type="match status" value="1"/>
</dbReference>
<dbReference type="GO" id="GO:0000070">
    <property type="term" value="P:mitotic sister chromatid segregation"/>
    <property type="evidence" value="ECO:0007669"/>
    <property type="project" value="InterPro"/>
</dbReference>
<name>A0A0D2GAM6_9EURO</name>
<dbReference type="AlphaFoldDB" id="A0A0D2GAM6"/>
<feature type="region of interest" description="Disordered" evidence="1">
    <location>
        <begin position="136"/>
        <end position="164"/>
    </location>
</feature>
<proteinExistence type="predicted"/>
<evidence type="ECO:0008006" key="4">
    <source>
        <dbReference type="Google" id="ProtNLM"/>
    </source>
</evidence>
<dbReference type="PANTHER" id="PTHR31749">
    <property type="entry name" value="KINETOCHORE-ASSOCIATED PROTEIN NSL1 HOMOLOG"/>
    <property type="match status" value="1"/>
</dbReference>
<dbReference type="HOGENOM" id="CLU_070604_0_0_1"/>
<feature type="compositionally biased region" description="Polar residues" evidence="1">
    <location>
        <begin position="281"/>
        <end position="292"/>
    </location>
</feature>
<keyword evidence="3" id="KW-1185">Reference proteome</keyword>
<organism evidence="2 3">
    <name type="scientific">Phialophora macrospora</name>
    <dbReference type="NCBI Taxonomy" id="1851006"/>
    <lineage>
        <taxon>Eukaryota</taxon>
        <taxon>Fungi</taxon>
        <taxon>Dikarya</taxon>
        <taxon>Ascomycota</taxon>
        <taxon>Pezizomycotina</taxon>
        <taxon>Eurotiomycetes</taxon>
        <taxon>Chaetothyriomycetidae</taxon>
        <taxon>Chaetothyriales</taxon>
        <taxon>Herpotrichiellaceae</taxon>
        <taxon>Phialophora</taxon>
    </lineage>
</organism>
<protein>
    <recommendedName>
        <fullName evidence="4">Kinetochore protein Mis14</fullName>
    </recommendedName>
</protein>
<evidence type="ECO:0000313" key="2">
    <source>
        <dbReference type="EMBL" id="KIW69009.1"/>
    </source>
</evidence>
<dbReference type="InterPro" id="IPR013950">
    <property type="entry name" value="Mis14/Nsl1"/>
</dbReference>
<dbReference type="Proteomes" id="UP000054266">
    <property type="component" value="Unassembled WGS sequence"/>
</dbReference>
<dbReference type="GO" id="GO:0000444">
    <property type="term" value="C:MIS12/MIND type complex"/>
    <property type="evidence" value="ECO:0007669"/>
    <property type="project" value="TreeGrafter"/>
</dbReference>
<dbReference type="Pfam" id="PF08641">
    <property type="entry name" value="Mis14"/>
    <property type="match status" value="1"/>
</dbReference>
<evidence type="ECO:0000256" key="1">
    <source>
        <dbReference type="SAM" id="MobiDB-lite"/>
    </source>
</evidence>
<evidence type="ECO:0000313" key="3">
    <source>
        <dbReference type="Proteomes" id="UP000054266"/>
    </source>
</evidence>
<feature type="region of interest" description="Disordered" evidence="1">
    <location>
        <begin position="272"/>
        <end position="297"/>
    </location>
</feature>